<dbReference type="Pfam" id="PF07730">
    <property type="entry name" value="HisKA_3"/>
    <property type="match status" value="1"/>
</dbReference>
<name>A0A7W7W3M1_9ACTN</name>
<keyword evidence="7" id="KW-0067">ATP-binding</keyword>
<feature type="transmembrane region" description="Helical" evidence="10">
    <location>
        <begin position="17"/>
        <end position="37"/>
    </location>
</feature>
<keyword evidence="10" id="KW-1133">Transmembrane helix</keyword>
<feature type="transmembrane region" description="Helical" evidence="10">
    <location>
        <begin position="49"/>
        <end position="65"/>
    </location>
</feature>
<evidence type="ECO:0000256" key="9">
    <source>
        <dbReference type="SAM" id="MobiDB-lite"/>
    </source>
</evidence>
<dbReference type="EMBL" id="JACHJT010000001">
    <property type="protein sequence ID" value="MBB4933192.1"/>
    <property type="molecule type" value="Genomic_DNA"/>
</dbReference>
<proteinExistence type="predicted"/>
<dbReference type="InterPro" id="IPR036890">
    <property type="entry name" value="HATPase_C_sf"/>
</dbReference>
<accession>A0A7W7W3M1</accession>
<feature type="region of interest" description="Disordered" evidence="9">
    <location>
        <begin position="327"/>
        <end position="373"/>
    </location>
</feature>
<evidence type="ECO:0000256" key="5">
    <source>
        <dbReference type="ARBA" id="ARBA00022741"/>
    </source>
</evidence>
<evidence type="ECO:0000256" key="1">
    <source>
        <dbReference type="ARBA" id="ARBA00000085"/>
    </source>
</evidence>
<feature type="transmembrane region" description="Helical" evidence="10">
    <location>
        <begin position="130"/>
        <end position="151"/>
    </location>
</feature>
<keyword evidence="10" id="KW-0812">Transmembrane</keyword>
<keyword evidence="6 12" id="KW-0418">Kinase</keyword>
<keyword evidence="13" id="KW-1185">Reference proteome</keyword>
<dbReference type="GO" id="GO:0016020">
    <property type="term" value="C:membrane"/>
    <property type="evidence" value="ECO:0007669"/>
    <property type="project" value="InterPro"/>
</dbReference>
<reference evidence="12 13" key="1">
    <citation type="submission" date="2020-08" db="EMBL/GenBank/DDBJ databases">
        <title>Sequencing the genomes of 1000 actinobacteria strains.</title>
        <authorList>
            <person name="Klenk H.-P."/>
        </authorList>
    </citation>
    <scope>NUCLEOTIDE SEQUENCE [LARGE SCALE GENOMIC DNA]</scope>
    <source>
        <strain evidence="12 13">DSM 102030</strain>
    </source>
</reference>
<keyword evidence="10" id="KW-0472">Membrane</keyword>
<gene>
    <name evidence="12" type="ORF">F4561_004012</name>
</gene>
<dbReference type="Gene3D" id="3.30.565.10">
    <property type="entry name" value="Histidine kinase-like ATPase, C-terminal domain"/>
    <property type="match status" value="1"/>
</dbReference>
<keyword evidence="5" id="KW-0547">Nucleotide-binding</keyword>
<keyword evidence="8" id="KW-0902">Two-component regulatory system</keyword>
<evidence type="ECO:0000256" key="2">
    <source>
        <dbReference type="ARBA" id="ARBA00012438"/>
    </source>
</evidence>
<sequence length="411" mass="43538">MDDSAPPPTHRRGPRDWAVDTVLFLAAAGYGIGWSVALVDDPTVPDTRLLWFQVIAALACAAVWLRRRWPVGLALVLVPVTTFVDLATGAQLVALFTVAIHRPVRLTLAIGALMVLGRSGFLVVVDPSGLLQLVLFTVVTNLAVIGWGLFVRHRGQLVLSLEERARRAEAEAHLRAERAQHLAREQIAREMHDVLGHRLSLLSVHAGALEYRPDAPPEEIARAAAVIRESTHQALQDLREVIGVLRAPVGELPQPTLADAHTLVEESRAAGMRVELRERVSGGVPDGVGRTAYRIVQEGLTNAHRHALGARVEVAVAGAPGDGLTVEVSNGAPEAGHDAGTDPGADLDADHGHGDMLHASDRSGPAAGAASGAGQGLVGLAERVSLANGTLEHGHTASGSFHLRAWLPWST</sequence>
<dbReference type="EC" id="2.7.13.3" evidence="2"/>
<evidence type="ECO:0000256" key="10">
    <source>
        <dbReference type="SAM" id="Phobius"/>
    </source>
</evidence>
<dbReference type="GO" id="GO:0000155">
    <property type="term" value="F:phosphorelay sensor kinase activity"/>
    <property type="evidence" value="ECO:0007669"/>
    <property type="project" value="InterPro"/>
</dbReference>
<feature type="transmembrane region" description="Helical" evidence="10">
    <location>
        <begin position="106"/>
        <end position="124"/>
    </location>
</feature>
<dbReference type="Gene3D" id="1.20.5.1930">
    <property type="match status" value="1"/>
</dbReference>
<protein>
    <recommendedName>
        <fullName evidence="2">histidine kinase</fullName>
        <ecNumber evidence="2">2.7.13.3</ecNumber>
    </recommendedName>
</protein>
<feature type="domain" description="Signal transduction histidine kinase subgroup 3 dimerisation and phosphoacceptor" evidence="11">
    <location>
        <begin position="184"/>
        <end position="248"/>
    </location>
</feature>
<dbReference type="InterPro" id="IPR050482">
    <property type="entry name" value="Sensor_HK_TwoCompSys"/>
</dbReference>
<dbReference type="GO" id="GO:0046983">
    <property type="term" value="F:protein dimerization activity"/>
    <property type="evidence" value="ECO:0007669"/>
    <property type="project" value="InterPro"/>
</dbReference>
<evidence type="ECO:0000256" key="8">
    <source>
        <dbReference type="ARBA" id="ARBA00023012"/>
    </source>
</evidence>
<dbReference type="Proteomes" id="UP000523007">
    <property type="component" value="Unassembled WGS sequence"/>
</dbReference>
<evidence type="ECO:0000259" key="11">
    <source>
        <dbReference type="Pfam" id="PF07730"/>
    </source>
</evidence>
<dbReference type="GO" id="GO:0005524">
    <property type="term" value="F:ATP binding"/>
    <property type="evidence" value="ECO:0007669"/>
    <property type="project" value="UniProtKB-KW"/>
</dbReference>
<evidence type="ECO:0000256" key="3">
    <source>
        <dbReference type="ARBA" id="ARBA00022553"/>
    </source>
</evidence>
<evidence type="ECO:0000256" key="6">
    <source>
        <dbReference type="ARBA" id="ARBA00022777"/>
    </source>
</evidence>
<evidence type="ECO:0000313" key="13">
    <source>
        <dbReference type="Proteomes" id="UP000523007"/>
    </source>
</evidence>
<evidence type="ECO:0000313" key="12">
    <source>
        <dbReference type="EMBL" id="MBB4933192.1"/>
    </source>
</evidence>
<evidence type="ECO:0000256" key="7">
    <source>
        <dbReference type="ARBA" id="ARBA00022840"/>
    </source>
</evidence>
<feature type="transmembrane region" description="Helical" evidence="10">
    <location>
        <begin position="71"/>
        <end position="99"/>
    </location>
</feature>
<keyword evidence="3" id="KW-0597">Phosphoprotein</keyword>
<dbReference type="PANTHER" id="PTHR24421">
    <property type="entry name" value="NITRATE/NITRITE SENSOR PROTEIN NARX-RELATED"/>
    <property type="match status" value="1"/>
</dbReference>
<dbReference type="RefSeq" id="WP_184580843.1">
    <property type="nucleotide sequence ID" value="NZ_JACHJT010000001.1"/>
</dbReference>
<dbReference type="InterPro" id="IPR011712">
    <property type="entry name" value="Sig_transdc_His_kin_sub3_dim/P"/>
</dbReference>
<evidence type="ECO:0000256" key="4">
    <source>
        <dbReference type="ARBA" id="ARBA00022679"/>
    </source>
</evidence>
<dbReference type="SUPFAM" id="SSF55874">
    <property type="entry name" value="ATPase domain of HSP90 chaperone/DNA topoisomerase II/histidine kinase"/>
    <property type="match status" value="1"/>
</dbReference>
<dbReference type="PANTHER" id="PTHR24421:SF10">
    <property type="entry name" value="NITRATE_NITRITE SENSOR PROTEIN NARQ"/>
    <property type="match status" value="1"/>
</dbReference>
<organism evidence="12 13">
    <name type="scientific">Lipingzhangella halophila</name>
    <dbReference type="NCBI Taxonomy" id="1783352"/>
    <lineage>
        <taxon>Bacteria</taxon>
        <taxon>Bacillati</taxon>
        <taxon>Actinomycetota</taxon>
        <taxon>Actinomycetes</taxon>
        <taxon>Streptosporangiales</taxon>
        <taxon>Nocardiopsidaceae</taxon>
        <taxon>Lipingzhangella</taxon>
    </lineage>
</organism>
<comment type="catalytic activity">
    <reaction evidence="1">
        <text>ATP + protein L-histidine = ADP + protein N-phospho-L-histidine.</text>
        <dbReference type="EC" id="2.7.13.3"/>
    </reaction>
</comment>
<comment type="caution">
    <text evidence="12">The sequence shown here is derived from an EMBL/GenBank/DDBJ whole genome shotgun (WGS) entry which is preliminary data.</text>
</comment>
<dbReference type="AlphaFoldDB" id="A0A7W7W3M1"/>
<feature type="compositionally biased region" description="Basic and acidic residues" evidence="9">
    <location>
        <begin position="348"/>
        <end position="361"/>
    </location>
</feature>
<keyword evidence="4" id="KW-0808">Transferase</keyword>